<evidence type="ECO:0000313" key="2">
    <source>
        <dbReference type="EMBL" id="KAL1855241.1"/>
    </source>
</evidence>
<keyword evidence="3" id="KW-1185">Reference proteome</keyword>
<protein>
    <submittedName>
        <fullName evidence="2">Uncharacterized protein</fullName>
    </submittedName>
</protein>
<accession>A0ABR3W7L7</accession>
<organism evidence="2 3">
    <name type="scientific">Phialemonium thermophilum</name>
    <dbReference type="NCBI Taxonomy" id="223376"/>
    <lineage>
        <taxon>Eukaryota</taxon>
        <taxon>Fungi</taxon>
        <taxon>Dikarya</taxon>
        <taxon>Ascomycota</taxon>
        <taxon>Pezizomycotina</taxon>
        <taxon>Sordariomycetes</taxon>
        <taxon>Sordariomycetidae</taxon>
        <taxon>Cephalothecales</taxon>
        <taxon>Cephalothecaceae</taxon>
        <taxon>Phialemonium</taxon>
    </lineage>
</organism>
<dbReference type="EMBL" id="JAZHXJ010000638">
    <property type="protein sequence ID" value="KAL1855241.1"/>
    <property type="molecule type" value="Genomic_DNA"/>
</dbReference>
<evidence type="ECO:0000313" key="3">
    <source>
        <dbReference type="Proteomes" id="UP001586593"/>
    </source>
</evidence>
<keyword evidence="1" id="KW-0732">Signal</keyword>
<proteinExistence type="predicted"/>
<feature type="signal peptide" evidence="1">
    <location>
        <begin position="1"/>
        <end position="19"/>
    </location>
</feature>
<dbReference type="Proteomes" id="UP001586593">
    <property type="component" value="Unassembled WGS sequence"/>
</dbReference>
<sequence>MRKLLVGSGVLALVPLVGGLNFPFEAVQLNETDVGNFSAIAFGNSSDPASTPSPVPLPACREHPGSPHWPADAEWARLNSSLDGALLQPAPAAAVCYRDDPRYDESQCLWRLFNASRTRFYLDDPLNVLTQWPQGDTCPLSLFPRGRCTQGGSPVYVVNATSVRQIQIAVNFARNKNLRLVIKCVISPLFPTQWVSRLRPTLT</sequence>
<dbReference type="InterPro" id="IPR016169">
    <property type="entry name" value="FAD-bd_PCMH_sub2"/>
</dbReference>
<comment type="caution">
    <text evidence="2">The sequence shown here is derived from an EMBL/GenBank/DDBJ whole genome shotgun (WGS) entry which is preliminary data.</text>
</comment>
<reference evidence="2 3" key="1">
    <citation type="journal article" date="2024" name="Commun. Biol.">
        <title>Comparative genomic analysis of thermophilic fungi reveals convergent evolutionary adaptations and gene losses.</title>
        <authorList>
            <person name="Steindorff A.S."/>
            <person name="Aguilar-Pontes M.V."/>
            <person name="Robinson A.J."/>
            <person name="Andreopoulos B."/>
            <person name="LaButti K."/>
            <person name="Kuo A."/>
            <person name="Mondo S."/>
            <person name="Riley R."/>
            <person name="Otillar R."/>
            <person name="Haridas S."/>
            <person name="Lipzen A."/>
            <person name="Grimwood J."/>
            <person name="Schmutz J."/>
            <person name="Clum A."/>
            <person name="Reid I.D."/>
            <person name="Moisan M.C."/>
            <person name="Butler G."/>
            <person name="Nguyen T.T.M."/>
            <person name="Dewar K."/>
            <person name="Conant G."/>
            <person name="Drula E."/>
            <person name="Henrissat B."/>
            <person name="Hansel C."/>
            <person name="Singer S."/>
            <person name="Hutchinson M.I."/>
            <person name="de Vries R.P."/>
            <person name="Natvig D.O."/>
            <person name="Powell A.J."/>
            <person name="Tsang A."/>
            <person name="Grigoriev I.V."/>
        </authorList>
    </citation>
    <scope>NUCLEOTIDE SEQUENCE [LARGE SCALE GENOMIC DNA]</scope>
    <source>
        <strain evidence="2 3">ATCC 24622</strain>
    </source>
</reference>
<name>A0ABR3W7L7_9PEZI</name>
<evidence type="ECO:0000256" key="1">
    <source>
        <dbReference type="SAM" id="SignalP"/>
    </source>
</evidence>
<gene>
    <name evidence="2" type="ORF">VTK73DRAFT_8593</name>
</gene>
<dbReference type="Gene3D" id="3.30.465.10">
    <property type="match status" value="1"/>
</dbReference>
<feature type="chain" id="PRO_5046147180" evidence="1">
    <location>
        <begin position="20"/>
        <end position="203"/>
    </location>
</feature>